<dbReference type="EMBL" id="JBHFFA010000002">
    <property type="protein sequence ID" value="KAL2642517.1"/>
    <property type="molecule type" value="Genomic_DNA"/>
</dbReference>
<dbReference type="Proteomes" id="UP001605036">
    <property type="component" value="Unassembled WGS sequence"/>
</dbReference>
<dbReference type="PROSITE" id="PS52045">
    <property type="entry name" value="NEPROSIN_PEP_CD"/>
    <property type="match status" value="1"/>
</dbReference>
<dbReference type="Pfam" id="PF03080">
    <property type="entry name" value="Neprosin"/>
    <property type="match status" value="1"/>
</dbReference>
<dbReference type="Gene3D" id="3.90.1320.10">
    <property type="entry name" value="Outer-capsid protein sigma 3, large lobe"/>
    <property type="match status" value="1"/>
</dbReference>
<sequence>MQSILDYVTRSQQREQHKLDSRFMDWSRFFTDSLSSGEEVSCIPIHEQPSLKALPDANAYSQGPKFVPSSYPRNRRILQQTGEEKSTIDEADIRPAEQLFKSESGSCPVGTVPVLRNQLLANRTSNAYVRYRYHGNGFSTLSTDGSTLSSGIDLSHHQWSQAYNGGVTGEFGGAGFNLNVWHPSVELSSEFSLSQVWITAGSYEHNNLNTIEVGWQVFQDLYNDTLPHLFVYWTRDGYNTTGCYNLDPRCQPGFVQTSKTLLVGGALSPISETDGPQYELKTLVFLDEGQGVWWLQINNDTVGYWPTSLFTELKAGATNINWGGEIINNEADGRHTKTDMGSGQFATSQFTDAEFKKTAFIRAMQTVDLNNTLHDAPANPSDGTFASNSGCYNAQRSSDLTSDWGTYMFFGGTGFSSNCSI</sequence>
<feature type="domain" description="Neprosin PEP catalytic" evidence="1">
    <location>
        <begin position="151"/>
        <end position="420"/>
    </location>
</feature>
<organism evidence="2 3">
    <name type="scientific">Riccia fluitans</name>
    <dbReference type="NCBI Taxonomy" id="41844"/>
    <lineage>
        <taxon>Eukaryota</taxon>
        <taxon>Viridiplantae</taxon>
        <taxon>Streptophyta</taxon>
        <taxon>Embryophyta</taxon>
        <taxon>Marchantiophyta</taxon>
        <taxon>Marchantiopsida</taxon>
        <taxon>Marchantiidae</taxon>
        <taxon>Marchantiales</taxon>
        <taxon>Ricciaceae</taxon>
        <taxon>Riccia</taxon>
    </lineage>
</organism>
<name>A0ABD1Z726_9MARC</name>
<dbReference type="PANTHER" id="PTHR31589">
    <property type="entry name" value="PROTEIN, PUTATIVE (DUF239)-RELATED-RELATED"/>
    <property type="match status" value="1"/>
</dbReference>
<dbReference type="PANTHER" id="PTHR31589:SF110">
    <property type="entry name" value="PROTEIN, PUTATIVE (DUF239)-RELATED"/>
    <property type="match status" value="1"/>
</dbReference>
<proteinExistence type="predicted"/>
<protein>
    <recommendedName>
        <fullName evidence="1">Neprosin PEP catalytic domain-containing protein</fullName>
    </recommendedName>
</protein>
<evidence type="ECO:0000313" key="3">
    <source>
        <dbReference type="Proteomes" id="UP001605036"/>
    </source>
</evidence>
<accession>A0ABD1Z726</accession>
<evidence type="ECO:0000259" key="1">
    <source>
        <dbReference type="PROSITE" id="PS52045"/>
    </source>
</evidence>
<dbReference type="AlphaFoldDB" id="A0ABD1Z726"/>
<dbReference type="InterPro" id="IPR053168">
    <property type="entry name" value="Glutamic_endopeptidase"/>
</dbReference>
<reference evidence="2 3" key="1">
    <citation type="submission" date="2024-09" db="EMBL/GenBank/DDBJ databases">
        <title>Chromosome-scale assembly of Riccia fluitans.</title>
        <authorList>
            <person name="Paukszto L."/>
            <person name="Sawicki J."/>
            <person name="Karawczyk K."/>
            <person name="Piernik-Szablinska J."/>
            <person name="Szczecinska M."/>
            <person name="Mazdziarz M."/>
        </authorList>
    </citation>
    <scope>NUCLEOTIDE SEQUENCE [LARGE SCALE GENOMIC DNA]</scope>
    <source>
        <strain evidence="2">Rf_01</strain>
        <tissue evidence="2">Aerial parts of the thallus</tissue>
    </source>
</reference>
<gene>
    <name evidence="2" type="ORF">R1flu_010104</name>
</gene>
<dbReference type="InterPro" id="IPR004314">
    <property type="entry name" value="Neprosin"/>
</dbReference>
<comment type="caution">
    <text evidence="2">The sequence shown here is derived from an EMBL/GenBank/DDBJ whole genome shotgun (WGS) entry which is preliminary data.</text>
</comment>
<keyword evidence="3" id="KW-1185">Reference proteome</keyword>
<evidence type="ECO:0000313" key="2">
    <source>
        <dbReference type="EMBL" id="KAL2642517.1"/>
    </source>
</evidence>